<accession>A0ABU5IQ33</accession>
<protein>
    <submittedName>
        <fullName evidence="1">Uncharacterized protein</fullName>
    </submittedName>
</protein>
<evidence type="ECO:0000313" key="2">
    <source>
        <dbReference type="Proteomes" id="UP001293718"/>
    </source>
</evidence>
<sequence length="206" mass="22487">MTATVAASPVAAALADTAMAPLEAQGRLLNPVLKAATKKPGRVGFRGELALRFAPKLADEARPPELTCDQVIAIAEKGNSKLPFFAGYLLSFEHLKDVAEVLGEQLSAGGKYFLFCNNIDLLKKYQVAYNGAMFYVLPIDESTVYNELLELLYLEKSELKRLDTAGKTDAVADAALKFDVTFDNITYEEGLKLMGPVRNPNENRPV</sequence>
<reference evidence="1 2" key="1">
    <citation type="submission" date="2023-11" db="EMBL/GenBank/DDBJ databases">
        <title>Draft genome of Azohydromonas lata strain H1 (DSM1123), a polyhydroxyalkanoate producer.</title>
        <authorList>
            <person name="Traversa D."/>
            <person name="D'Addabbo P."/>
            <person name="Pazzani C."/>
            <person name="Manzari C."/>
            <person name="Chiara M."/>
            <person name="Scrascia M."/>
        </authorList>
    </citation>
    <scope>NUCLEOTIDE SEQUENCE [LARGE SCALE GENOMIC DNA]</scope>
    <source>
        <strain evidence="1 2">H1</strain>
    </source>
</reference>
<dbReference type="RefSeq" id="WP_066343516.1">
    <property type="nucleotide sequence ID" value="NZ_JAXOJX010000091.1"/>
</dbReference>
<gene>
    <name evidence="1" type="ORF">SM757_30915</name>
</gene>
<name>A0ABU5IQ33_9BURK</name>
<dbReference type="Proteomes" id="UP001293718">
    <property type="component" value="Unassembled WGS sequence"/>
</dbReference>
<comment type="caution">
    <text evidence="1">The sequence shown here is derived from an EMBL/GenBank/DDBJ whole genome shotgun (WGS) entry which is preliminary data.</text>
</comment>
<keyword evidence="2" id="KW-1185">Reference proteome</keyword>
<organism evidence="1 2">
    <name type="scientific">Azohydromonas lata</name>
    <dbReference type="NCBI Taxonomy" id="45677"/>
    <lineage>
        <taxon>Bacteria</taxon>
        <taxon>Pseudomonadati</taxon>
        <taxon>Pseudomonadota</taxon>
        <taxon>Betaproteobacteria</taxon>
        <taxon>Burkholderiales</taxon>
        <taxon>Sphaerotilaceae</taxon>
        <taxon>Azohydromonas</taxon>
    </lineage>
</organism>
<proteinExistence type="predicted"/>
<evidence type="ECO:0000313" key="1">
    <source>
        <dbReference type="EMBL" id="MDZ5460996.1"/>
    </source>
</evidence>
<dbReference type="EMBL" id="JAXOJX010000091">
    <property type="protein sequence ID" value="MDZ5460996.1"/>
    <property type="molecule type" value="Genomic_DNA"/>
</dbReference>